<dbReference type="EMBL" id="AP018861">
    <property type="protein sequence ID" value="BBF89509.1"/>
    <property type="molecule type" value="Genomic_DNA"/>
</dbReference>
<dbReference type="AlphaFoldDB" id="A0A679BE61"/>
<reference evidence="2" key="1">
    <citation type="submission" date="2018-08" db="EMBL/GenBank/DDBJ databases">
        <title>Oryza glaberrima genomic DNA, chromosome 11, BAC clone:Ogla0116K10.</title>
        <authorList>
            <person name="Wu J."/>
            <person name="Kanamori H."/>
        </authorList>
    </citation>
    <scope>NUCLEOTIDE SEQUENCE</scope>
    <source>
        <strain evidence="2">IRGC104038</strain>
    </source>
</reference>
<accession>A0A679BE61</accession>
<feature type="region of interest" description="Disordered" evidence="1">
    <location>
        <begin position="273"/>
        <end position="348"/>
    </location>
</feature>
<evidence type="ECO:0000313" key="2">
    <source>
        <dbReference type="EMBL" id="BBF89509.1"/>
    </source>
</evidence>
<sequence length="348" mass="36486">MGRGRGGAPRGAHVTPTWHARGGHVAATRAAGWAAPIHPGWIGRRRGGTRPARTDGSSRPGDHGAAAARHRRRPTDGGGDAADGGYATALPGEKRRERRRGVLTEGVRPAWRKMTATRNDGGRSTSGGQVREGEREIIGGGNAGRRRRPRPNSPAHGAVWVPAAESDGEGVNGVALRLANPKVATARLGGGSCGGEWRPKVAKAAAVAGEKGAREGREWADFAGVVGRWREGVAGGIQKMNPGRFGAGVGGREREWAQGSAGKVATWAAWLGRGGRQLGGRPPPSARGWGRTRQVGPTYRRPRVRGEGRGLSWAMAFGRPSKGAGGRRKWVGGLLGKKEGKRKGKRIS</sequence>
<proteinExistence type="predicted"/>
<feature type="region of interest" description="Disordered" evidence="1">
    <location>
        <begin position="1"/>
        <end position="158"/>
    </location>
</feature>
<organism evidence="2">
    <name type="scientific">Oryza glaberrima</name>
    <name type="common">African rice</name>
    <dbReference type="NCBI Taxonomy" id="4538"/>
    <lineage>
        <taxon>Eukaryota</taxon>
        <taxon>Viridiplantae</taxon>
        <taxon>Streptophyta</taxon>
        <taxon>Embryophyta</taxon>
        <taxon>Tracheophyta</taxon>
        <taxon>Spermatophyta</taxon>
        <taxon>Magnoliopsida</taxon>
        <taxon>Liliopsida</taxon>
        <taxon>Poales</taxon>
        <taxon>Poaceae</taxon>
        <taxon>BOP clade</taxon>
        <taxon>Oryzoideae</taxon>
        <taxon>Oryzeae</taxon>
        <taxon>Oryzinae</taxon>
        <taxon>Oryza</taxon>
    </lineage>
</organism>
<name>A0A679BE61_ORYGL</name>
<feature type="compositionally biased region" description="Basic residues" evidence="1">
    <location>
        <begin position="339"/>
        <end position="348"/>
    </location>
</feature>
<evidence type="ECO:0000256" key="1">
    <source>
        <dbReference type="SAM" id="MobiDB-lite"/>
    </source>
</evidence>
<gene>
    <name evidence="2" type="primary">Ogla0116K10.51</name>
</gene>
<protein>
    <submittedName>
        <fullName evidence="2">Uncharacterized protein</fullName>
    </submittedName>
</protein>